<dbReference type="InterPro" id="IPR036397">
    <property type="entry name" value="RNaseH_sf"/>
</dbReference>
<dbReference type="Gene3D" id="3.30.420.10">
    <property type="entry name" value="Ribonuclease H-like superfamily/Ribonuclease H"/>
    <property type="match status" value="1"/>
</dbReference>
<keyword evidence="9 13" id="KW-0238">DNA-binding</keyword>
<evidence type="ECO:0000256" key="14">
    <source>
        <dbReference type="NCBIfam" id="TIGR00228"/>
    </source>
</evidence>
<dbReference type="OrthoDB" id="9805499at2"/>
<evidence type="ECO:0000256" key="10">
    <source>
        <dbReference type="ARBA" id="ARBA00023172"/>
    </source>
</evidence>
<comment type="catalytic activity">
    <reaction evidence="12 13">
        <text>Endonucleolytic cleavage at a junction such as a reciprocal single-stranded crossover between two homologous DNA duplexes (Holliday junction).</text>
        <dbReference type="EC" id="3.1.21.10"/>
    </reaction>
</comment>
<sequence>MIKGERIIMGIDPGTNYLGYGLLRVVDNKPEVILSGALNLSKMSDSYLKLRTIFKRTLQVIDKYHPDELAIESQFFGKNVQSMLKLGRAQGVAIAAALQRDIPISEYAPKKIKIAVTGNGEASKEQVALMLQKQLKIEKMPSSLDETDALAIALCHFYQSKLQIKGGGAKSWKEFAEKNPARVKK</sequence>
<evidence type="ECO:0000256" key="2">
    <source>
        <dbReference type="ARBA" id="ARBA00022490"/>
    </source>
</evidence>
<dbReference type="Pfam" id="PF02075">
    <property type="entry name" value="RuvC"/>
    <property type="match status" value="1"/>
</dbReference>
<dbReference type="CDD" id="cd16962">
    <property type="entry name" value="RuvC"/>
    <property type="match status" value="1"/>
</dbReference>
<keyword evidence="10 13" id="KW-0233">DNA recombination</keyword>
<dbReference type="InterPro" id="IPR002176">
    <property type="entry name" value="X-over_junc_endoDNase_RuvC"/>
</dbReference>
<dbReference type="GO" id="GO:0006310">
    <property type="term" value="P:DNA recombination"/>
    <property type="evidence" value="ECO:0007669"/>
    <property type="project" value="UniProtKB-UniRule"/>
</dbReference>
<keyword evidence="7 13" id="KW-0378">Hydrolase</keyword>
<gene>
    <name evidence="13" type="primary">ruvC</name>
    <name evidence="15" type="ORF">C7377_0847</name>
</gene>
<dbReference type="Proteomes" id="UP000251835">
    <property type="component" value="Unassembled WGS sequence"/>
</dbReference>
<dbReference type="GO" id="GO:0048476">
    <property type="term" value="C:Holliday junction resolvase complex"/>
    <property type="evidence" value="ECO:0007669"/>
    <property type="project" value="UniProtKB-UniRule"/>
</dbReference>
<dbReference type="NCBIfam" id="TIGR00228">
    <property type="entry name" value="ruvC"/>
    <property type="match status" value="1"/>
</dbReference>
<dbReference type="SUPFAM" id="SSF53098">
    <property type="entry name" value="Ribonuclease H-like"/>
    <property type="match status" value="1"/>
</dbReference>
<protein>
    <recommendedName>
        <fullName evidence="13 14">Crossover junction endodeoxyribonuclease RuvC</fullName>
        <ecNumber evidence="13 14">3.1.21.10</ecNumber>
    </recommendedName>
    <alternativeName>
        <fullName evidence="13">Holliday junction nuclease RuvC</fullName>
    </alternativeName>
    <alternativeName>
        <fullName evidence="13">Holliday junction resolvase RuvC</fullName>
    </alternativeName>
</protein>
<dbReference type="HAMAP" id="MF_00034">
    <property type="entry name" value="RuvC"/>
    <property type="match status" value="1"/>
</dbReference>
<comment type="similarity">
    <text evidence="1 13">Belongs to the RuvC family.</text>
</comment>
<comment type="caution">
    <text evidence="15">The sequence shown here is derived from an EMBL/GenBank/DDBJ whole genome shotgun (WGS) entry which is preliminary data.</text>
</comment>
<evidence type="ECO:0000256" key="6">
    <source>
        <dbReference type="ARBA" id="ARBA00022763"/>
    </source>
</evidence>
<feature type="binding site" evidence="13">
    <location>
        <position position="72"/>
    </location>
    <ligand>
        <name>Mg(2+)</name>
        <dbReference type="ChEBI" id="CHEBI:18420"/>
        <label>2</label>
    </ligand>
</feature>
<evidence type="ECO:0000256" key="5">
    <source>
        <dbReference type="ARBA" id="ARBA00022759"/>
    </source>
</evidence>
<comment type="subcellular location">
    <subcellularLocation>
        <location evidence="13">Cytoplasm</location>
    </subcellularLocation>
</comment>
<dbReference type="GO" id="GO:0000287">
    <property type="term" value="F:magnesium ion binding"/>
    <property type="evidence" value="ECO:0007669"/>
    <property type="project" value="UniProtKB-UniRule"/>
</dbReference>
<reference evidence="15 16" key="1">
    <citation type="submission" date="2018-05" db="EMBL/GenBank/DDBJ databases">
        <title>Genomic Encyclopedia of Type Strains, Phase IV (KMG-IV): sequencing the most valuable type-strain genomes for metagenomic binning, comparative biology and taxonomic classification.</title>
        <authorList>
            <person name="Goeker M."/>
        </authorList>
    </citation>
    <scope>NUCLEOTIDE SEQUENCE [LARGE SCALE GENOMIC DNA]</scope>
    <source>
        <strain evidence="15 16">DSM 28579</strain>
    </source>
</reference>
<dbReference type="PRINTS" id="PR00696">
    <property type="entry name" value="RSOLVASERUVC"/>
</dbReference>
<feature type="binding site" evidence="13">
    <location>
        <position position="12"/>
    </location>
    <ligand>
        <name>Mg(2+)</name>
        <dbReference type="ChEBI" id="CHEBI:18420"/>
        <label>1</label>
    </ligand>
</feature>
<dbReference type="GO" id="GO:0005737">
    <property type="term" value="C:cytoplasm"/>
    <property type="evidence" value="ECO:0007669"/>
    <property type="project" value="UniProtKB-SubCell"/>
</dbReference>
<keyword evidence="4 13" id="KW-0479">Metal-binding</keyword>
<evidence type="ECO:0000256" key="4">
    <source>
        <dbReference type="ARBA" id="ARBA00022723"/>
    </source>
</evidence>
<keyword evidence="16" id="KW-1185">Reference proteome</keyword>
<evidence type="ECO:0000256" key="13">
    <source>
        <dbReference type="HAMAP-Rule" id="MF_00034"/>
    </source>
</evidence>
<dbReference type="PANTHER" id="PTHR30194">
    <property type="entry name" value="CROSSOVER JUNCTION ENDODEOXYRIBONUCLEASE RUVC"/>
    <property type="match status" value="1"/>
</dbReference>
<dbReference type="AlphaFoldDB" id="A0A7L4URY7"/>
<dbReference type="PROSITE" id="PS01321">
    <property type="entry name" value="RUVC"/>
    <property type="match status" value="1"/>
</dbReference>
<dbReference type="InterPro" id="IPR020563">
    <property type="entry name" value="X-over_junc_endoDNase_Mg_BS"/>
</dbReference>
<keyword evidence="2 13" id="KW-0963">Cytoplasm</keyword>
<evidence type="ECO:0000256" key="1">
    <source>
        <dbReference type="ARBA" id="ARBA00009518"/>
    </source>
</evidence>
<evidence type="ECO:0000256" key="8">
    <source>
        <dbReference type="ARBA" id="ARBA00022842"/>
    </source>
</evidence>
<name>A0A7L4URY7_BALHA</name>
<evidence type="ECO:0000313" key="15">
    <source>
        <dbReference type="EMBL" id="PVX52523.1"/>
    </source>
</evidence>
<comment type="cofactor">
    <cofactor evidence="13">
        <name>Mg(2+)</name>
        <dbReference type="ChEBI" id="CHEBI:18420"/>
    </cofactor>
    <text evidence="13">Binds 2 Mg(2+) ion per subunit.</text>
</comment>
<keyword evidence="3 13" id="KW-0540">Nuclease</keyword>
<evidence type="ECO:0000313" key="16">
    <source>
        <dbReference type="Proteomes" id="UP000251835"/>
    </source>
</evidence>
<evidence type="ECO:0000256" key="3">
    <source>
        <dbReference type="ARBA" id="ARBA00022722"/>
    </source>
</evidence>
<feature type="active site" evidence="13">
    <location>
        <position position="12"/>
    </location>
</feature>
<comment type="function">
    <text evidence="13">The RuvA-RuvB-RuvC complex processes Holliday junction (HJ) DNA during genetic recombination and DNA repair. Endonuclease that resolves HJ intermediates. Cleaves cruciform DNA by making single-stranded nicks across the HJ at symmetrical positions within the homologous arms, yielding a 5'-phosphate and a 3'-hydroxyl group; requires a central core of homology in the junction. The consensus cleavage sequence is 5'-(A/T)TT(C/G)-3'. Cleavage occurs on the 3'-side of the TT dinucleotide at the point of strand exchange. HJ branch migration catalyzed by RuvA-RuvB allows RuvC to scan DNA until it finds its consensus sequence, where it cleaves and resolves the cruciform DNA.</text>
</comment>
<dbReference type="PANTHER" id="PTHR30194:SF3">
    <property type="entry name" value="CROSSOVER JUNCTION ENDODEOXYRIBONUCLEASE RUVC"/>
    <property type="match status" value="1"/>
</dbReference>
<evidence type="ECO:0000256" key="7">
    <source>
        <dbReference type="ARBA" id="ARBA00022801"/>
    </source>
</evidence>
<evidence type="ECO:0000256" key="12">
    <source>
        <dbReference type="ARBA" id="ARBA00029354"/>
    </source>
</evidence>
<feature type="active site" evidence="13">
    <location>
        <position position="145"/>
    </location>
</feature>
<dbReference type="EC" id="3.1.21.10" evidence="13 14"/>
<evidence type="ECO:0000256" key="9">
    <source>
        <dbReference type="ARBA" id="ARBA00023125"/>
    </source>
</evidence>
<dbReference type="GO" id="GO:0003677">
    <property type="term" value="F:DNA binding"/>
    <property type="evidence" value="ECO:0007669"/>
    <property type="project" value="UniProtKB-KW"/>
</dbReference>
<keyword evidence="6 13" id="KW-0227">DNA damage</keyword>
<accession>A0A7L4URY7</accession>
<proteinExistence type="inferred from homology"/>
<keyword evidence="8 13" id="KW-0460">Magnesium</keyword>
<organism evidence="15 16">
    <name type="scientific">Balneicella halophila</name>
    <dbReference type="NCBI Taxonomy" id="1537566"/>
    <lineage>
        <taxon>Bacteria</taxon>
        <taxon>Pseudomonadati</taxon>
        <taxon>Bacteroidota</taxon>
        <taxon>Bacteroidia</taxon>
        <taxon>Bacteroidales</taxon>
        <taxon>Balneicellaceae</taxon>
        <taxon>Balneicella</taxon>
    </lineage>
</organism>
<dbReference type="EMBL" id="QENZ01000003">
    <property type="protein sequence ID" value="PVX52523.1"/>
    <property type="molecule type" value="Genomic_DNA"/>
</dbReference>
<keyword evidence="5 13" id="KW-0255">Endonuclease</keyword>
<dbReference type="GO" id="GO:0006281">
    <property type="term" value="P:DNA repair"/>
    <property type="evidence" value="ECO:0007669"/>
    <property type="project" value="UniProtKB-UniRule"/>
</dbReference>
<comment type="subunit">
    <text evidence="13">Homodimer which binds Holliday junction (HJ) DNA. The HJ becomes 2-fold symmetrical on binding to RuvC with unstacked arms; it has a different conformation from HJ DNA in complex with RuvA. In the full resolvosome a probable DNA-RuvA(4)-RuvB(12)-RuvC(2) complex forms which resolves the HJ.</text>
</comment>
<dbReference type="FunFam" id="3.30.420.10:FF:000002">
    <property type="entry name" value="Crossover junction endodeoxyribonuclease RuvC"/>
    <property type="match status" value="1"/>
</dbReference>
<evidence type="ECO:0000256" key="11">
    <source>
        <dbReference type="ARBA" id="ARBA00023204"/>
    </source>
</evidence>
<keyword evidence="11 13" id="KW-0234">DNA repair</keyword>
<feature type="binding site" evidence="13">
    <location>
        <position position="145"/>
    </location>
    <ligand>
        <name>Mg(2+)</name>
        <dbReference type="ChEBI" id="CHEBI:18420"/>
        <label>1</label>
    </ligand>
</feature>
<feature type="active site" evidence="13">
    <location>
        <position position="72"/>
    </location>
</feature>
<dbReference type="InterPro" id="IPR012337">
    <property type="entry name" value="RNaseH-like_sf"/>
</dbReference>
<dbReference type="GO" id="GO:0008821">
    <property type="term" value="F:crossover junction DNA endonuclease activity"/>
    <property type="evidence" value="ECO:0007669"/>
    <property type="project" value="UniProtKB-UniRule"/>
</dbReference>